<feature type="transmembrane region" description="Helical" evidence="10">
    <location>
        <begin position="81"/>
        <end position="99"/>
    </location>
</feature>
<feature type="transmembrane region" description="Helical" evidence="10">
    <location>
        <begin position="289"/>
        <end position="313"/>
    </location>
</feature>
<dbReference type="Pfam" id="PF00083">
    <property type="entry name" value="Sugar_tr"/>
    <property type="match status" value="1"/>
</dbReference>
<dbReference type="InterPro" id="IPR044778">
    <property type="entry name" value="MFS_STP/MST-like_plant"/>
</dbReference>
<proteinExistence type="inferred from homology"/>
<evidence type="ECO:0000256" key="5">
    <source>
        <dbReference type="ARBA" id="ARBA00022692"/>
    </source>
</evidence>
<gene>
    <name evidence="12" type="ORF">SI8410_08011666</name>
</gene>
<dbReference type="InterPro" id="IPR036259">
    <property type="entry name" value="MFS_trans_sf"/>
</dbReference>
<dbReference type="GO" id="GO:0015145">
    <property type="term" value="F:monosaccharide transmembrane transporter activity"/>
    <property type="evidence" value="ECO:0007669"/>
    <property type="project" value="InterPro"/>
</dbReference>
<dbReference type="InterPro" id="IPR005829">
    <property type="entry name" value="Sugar_transporter_CS"/>
</dbReference>
<dbReference type="PANTHER" id="PTHR23500:SF44">
    <property type="entry name" value="SUGAR TRANSPORT PROTEIN 5"/>
    <property type="match status" value="1"/>
</dbReference>
<dbReference type="SUPFAM" id="SSF103473">
    <property type="entry name" value="MFS general substrate transporter"/>
    <property type="match status" value="1"/>
</dbReference>
<dbReference type="Proteomes" id="UP000663760">
    <property type="component" value="Chromosome 8"/>
</dbReference>
<evidence type="ECO:0000259" key="11">
    <source>
        <dbReference type="PROSITE" id="PS50850"/>
    </source>
</evidence>
<dbReference type="PROSITE" id="PS50850">
    <property type="entry name" value="MFS"/>
    <property type="match status" value="1"/>
</dbReference>
<feature type="domain" description="Major facilitator superfamily (MFS) profile" evidence="11">
    <location>
        <begin position="27"/>
        <end position="482"/>
    </location>
</feature>
<comment type="subcellular location">
    <subcellularLocation>
        <location evidence="1">Membrane</location>
        <topology evidence="1">Multi-pass membrane protein</topology>
    </subcellularLocation>
</comment>
<dbReference type="Gene3D" id="1.20.1250.20">
    <property type="entry name" value="MFS general substrate transporter like domains"/>
    <property type="match status" value="1"/>
</dbReference>
<dbReference type="PRINTS" id="PR00171">
    <property type="entry name" value="SUGRTRNSPORT"/>
</dbReference>
<dbReference type="InterPro" id="IPR045262">
    <property type="entry name" value="STP/PLT_plant"/>
</dbReference>
<dbReference type="OrthoDB" id="5296287at2759"/>
<keyword evidence="6" id="KW-0769">Symport</keyword>
<keyword evidence="8 10" id="KW-0472">Membrane</keyword>
<dbReference type="NCBIfam" id="TIGR00879">
    <property type="entry name" value="SP"/>
    <property type="match status" value="1"/>
</dbReference>
<evidence type="ECO:0000256" key="10">
    <source>
        <dbReference type="SAM" id="Phobius"/>
    </source>
</evidence>
<feature type="transmembrane region" description="Helical" evidence="10">
    <location>
        <begin position="325"/>
        <end position="347"/>
    </location>
</feature>
<feature type="transmembrane region" description="Helical" evidence="10">
    <location>
        <begin position="137"/>
        <end position="158"/>
    </location>
</feature>
<feature type="transmembrane region" description="Helical" evidence="10">
    <location>
        <begin position="111"/>
        <end position="131"/>
    </location>
</feature>
<evidence type="ECO:0000256" key="8">
    <source>
        <dbReference type="ARBA" id="ARBA00023136"/>
    </source>
</evidence>
<keyword evidence="4" id="KW-0762">Sugar transport</keyword>
<comment type="similarity">
    <text evidence="2 9">Belongs to the major facilitator superfamily. Sugar transporter (TC 2.A.1.1) family.</text>
</comment>
<dbReference type="InterPro" id="IPR020846">
    <property type="entry name" value="MFS_dom"/>
</dbReference>
<dbReference type="InterPro" id="IPR005828">
    <property type="entry name" value="MFS_sugar_transport-like"/>
</dbReference>
<evidence type="ECO:0000313" key="12">
    <source>
        <dbReference type="EMBL" id="CAA7400988.1"/>
    </source>
</evidence>
<evidence type="ECO:0000256" key="2">
    <source>
        <dbReference type="ARBA" id="ARBA00010992"/>
    </source>
</evidence>
<feature type="transmembrane region" description="Helical" evidence="10">
    <location>
        <begin position="390"/>
        <end position="410"/>
    </location>
</feature>
<organism evidence="12 13">
    <name type="scientific">Spirodela intermedia</name>
    <name type="common">Intermediate duckweed</name>
    <dbReference type="NCBI Taxonomy" id="51605"/>
    <lineage>
        <taxon>Eukaryota</taxon>
        <taxon>Viridiplantae</taxon>
        <taxon>Streptophyta</taxon>
        <taxon>Embryophyta</taxon>
        <taxon>Tracheophyta</taxon>
        <taxon>Spermatophyta</taxon>
        <taxon>Magnoliopsida</taxon>
        <taxon>Liliopsida</taxon>
        <taxon>Araceae</taxon>
        <taxon>Lemnoideae</taxon>
        <taxon>Spirodela</taxon>
    </lineage>
</organism>
<dbReference type="GO" id="GO:0015293">
    <property type="term" value="F:symporter activity"/>
    <property type="evidence" value="ECO:0007669"/>
    <property type="project" value="UniProtKB-KW"/>
</dbReference>
<accession>A0A7I8KV52</accession>
<evidence type="ECO:0000256" key="4">
    <source>
        <dbReference type="ARBA" id="ARBA00022597"/>
    </source>
</evidence>
<protein>
    <recommendedName>
        <fullName evidence="11">Major facilitator superfamily (MFS) profile domain-containing protein</fullName>
    </recommendedName>
</protein>
<dbReference type="GO" id="GO:0016020">
    <property type="term" value="C:membrane"/>
    <property type="evidence" value="ECO:0007669"/>
    <property type="project" value="UniProtKB-SubCell"/>
</dbReference>
<reference evidence="12" key="1">
    <citation type="submission" date="2020-02" db="EMBL/GenBank/DDBJ databases">
        <authorList>
            <person name="Scholz U."/>
            <person name="Mascher M."/>
            <person name="Fiebig A."/>
        </authorList>
    </citation>
    <scope>NUCLEOTIDE SEQUENCE</scope>
</reference>
<feature type="transmembrane region" description="Helical" evidence="10">
    <location>
        <begin position="457"/>
        <end position="478"/>
    </location>
</feature>
<name>A0A7I8KV52_SPIIN</name>
<evidence type="ECO:0000256" key="7">
    <source>
        <dbReference type="ARBA" id="ARBA00022989"/>
    </source>
</evidence>
<evidence type="ECO:0000256" key="3">
    <source>
        <dbReference type="ARBA" id="ARBA00022448"/>
    </source>
</evidence>
<dbReference type="PANTHER" id="PTHR23500">
    <property type="entry name" value="SOLUTE CARRIER FAMILY 2, FACILITATED GLUCOSE TRANSPORTER"/>
    <property type="match status" value="1"/>
</dbReference>
<evidence type="ECO:0000256" key="9">
    <source>
        <dbReference type="RuleBase" id="RU003346"/>
    </source>
</evidence>
<dbReference type="AlphaFoldDB" id="A0A7I8KV52"/>
<feature type="transmembrane region" description="Helical" evidence="10">
    <location>
        <begin position="170"/>
        <end position="193"/>
    </location>
</feature>
<dbReference type="FunFam" id="1.20.1250.20:FF:000002">
    <property type="entry name" value="Sugar transport protein 13"/>
    <property type="match status" value="1"/>
</dbReference>
<keyword evidence="13" id="KW-1185">Reference proteome</keyword>
<dbReference type="EMBL" id="LR746271">
    <property type="protein sequence ID" value="CAA7400988.1"/>
    <property type="molecule type" value="Genomic_DNA"/>
</dbReference>
<evidence type="ECO:0000313" key="13">
    <source>
        <dbReference type="Proteomes" id="UP000663760"/>
    </source>
</evidence>
<dbReference type="InterPro" id="IPR003663">
    <property type="entry name" value="Sugar/inositol_transpt"/>
</dbReference>
<feature type="transmembrane region" description="Helical" evidence="10">
    <location>
        <begin position="354"/>
        <end position="378"/>
    </location>
</feature>
<dbReference type="CDD" id="cd17361">
    <property type="entry name" value="MFS_STP"/>
    <property type="match status" value="1"/>
</dbReference>
<sequence length="515" mass="54081">MAGGGFAGAATAVDYGGAKMTASVIITCIMAASGGLIFGYDIGISGGVTTMGPFLEKFFPKVLRRMAAARPDRYCIYNSQSLTAFTSSLYIAGLVASLVGGRLTAAVGRRALMISGGALFLGGAAINAGAANFEMLIAGRILLGFGVGFANQATPVYLSEMAPARWRGAFNTGFQLCLGVGVLAANLVSYAVIRVNGHWGWRLALGLAGAPAVVFLVGAAIVSDTPSSLAARGRIDAARRALRHVRGPNADVDAELDGILRHLKVSRPSEDGGSSPFRQLLRRRYRHHLVMAVAIPFFQQMTGINVIAFYAPVLFQAVGFEGSSAVLGSVILAAINLGSTLVSTFIVDRHGRRVLFMQGGVQMFLCQVAVTCVLGVIVGSDGGAQLPRGGALAVLVLMCVYAAGFGWSWGPLSWLVPSEIFPVEIRSAGQAVSVAVNLAVSFAQAQAFLAALCWMKYGVFVFYAGWIAVMTAFVAAFLPETKGVPLEAMEGMWAAHWYWKRFAGPESSPTVKSSA</sequence>
<keyword evidence="7 10" id="KW-1133">Transmembrane helix</keyword>
<evidence type="ECO:0000256" key="6">
    <source>
        <dbReference type="ARBA" id="ARBA00022847"/>
    </source>
</evidence>
<feature type="transmembrane region" description="Helical" evidence="10">
    <location>
        <begin position="199"/>
        <end position="222"/>
    </location>
</feature>
<dbReference type="PROSITE" id="PS00217">
    <property type="entry name" value="SUGAR_TRANSPORT_2"/>
    <property type="match status" value="1"/>
</dbReference>
<keyword evidence="3 9" id="KW-0813">Transport</keyword>
<keyword evidence="5 10" id="KW-0812">Transmembrane</keyword>
<evidence type="ECO:0000256" key="1">
    <source>
        <dbReference type="ARBA" id="ARBA00004141"/>
    </source>
</evidence>